<dbReference type="AlphaFoldDB" id="Q13CJ8"/>
<dbReference type="KEGG" id="rpd:RPD_0953"/>
<dbReference type="Proteomes" id="UP000001818">
    <property type="component" value="Chromosome"/>
</dbReference>
<reference evidence="1 2" key="1">
    <citation type="submission" date="2006-03" db="EMBL/GenBank/DDBJ databases">
        <title>Complete sequence of Rhodopseudomonas palustris BisB5.</title>
        <authorList>
            <consortium name="US DOE Joint Genome Institute"/>
            <person name="Copeland A."/>
            <person name="Lucas S."/>
            <person name="Lapidus A."/>
            <person name="Barry K."/>
            <person name="Detter J.C."/>
            <person name="Glavina del Rio T."/>
            <person name="Hammon N."/>
            <person name="Israni S."/>
            <person name="Dalin E."/>
            <person name="Tice H."/>
            <person name="Pitluck S."/>
            <person name="Chain P."/>
            <person name="Malfatti S."/>
            <person name="Shin M."/>
            <person name="Vergez L."/>
            <person name="Schmutz J."/>
            <person name="Larimer F."/>
            <person name="Land M."/>
            <person name="Hauser L."/>
            <person name="Pelletier D.A."/>
            <person name="Kyrpides N."/>
            <person name="Lykidis A."/>
            <person name="Oda Y."/>
            <person name="Harwood C.S."/>
            <person name="Richardson P."/>
        </authorList>
    </citation>
    <scope>NUCLEOTIDE SEQUENCE [LARGE SCALE GENOMIC DNA]</scope>
    <source>
        <strain evidence="1 2">BisB5</strain>
    </source>
</reference>
<dbReference type="eggNOG" id="ENOG5030VNB">
    <property type="taxonomic scope" value="Bacteria"/>
</dbReference>
<protein>
    <submittedName>
        <fullName evidence="1">Uncharacterized protein</fullName>
    </submittedName>
</protein>
<evidence type="ECO:0000313" key="1">
    <source>
        <dbReference type="EMBL" id="ABE38191.1"/>
    </source>
</evidence>
<organism evidence="1 2">
    <name type="scientific">Rhodopseudomonas palustris (strain BisB5)</name>
    <dbReference type="NCBI Taxonomy" id="316057"/>
    <lineage>
        <taxon>Bacteria</taxon>
        <taxon>Pseudomonadati</taxon>
        <taxon>Pseudomonadota</taxon>
        <taxon>Alphaproteobacteria</taxon>
        <taxon>Hyphomicrobiales</taxon>
        <taxon>Nitrobacteraceae</taxon>
        <taxon>Rhodopseudomonas</taxon>
    </lineage>
</organism>
<evidence type="ECO:0000313" key="2">
    <source>
        <dbReference type="Proteomes" id="UP000001818"/>
    </source>
</evidence>
<sequence length="163" mass="18797">MMIRRVALQYLWFVPACEDYMSTIAFDQMALTRIADFARSLSRLHQLARRQWIDDDQLDREFNAVCLSIWGYSPDDLCDQMFDADDLAWLDTLDEATARIFAAEHGYDLVDDSGMLTDWWGYCWMILAEKRGLLTPENRAAARARIEETYLAASNVIGVIVGR</sequence>
<gene>
    <name evidence="1" type="ordered locus">RPD_0953</name>
</gene>
<dbReference type="HOGENOM" id="CLU_1794992_0_0_5"/>
<name>Q13CJ8_RHOPS</name>
<dbReference type="EMBL" id="CP000283">
    <property type="protein sequence ID" value="ABE38191.1"/>
    <property type="molecule type" value="Genomic_DNA"/>
</dbReference>
<accession>Q13CJ8</accession>
<proteinExistence type="predicted"/>